<keyword evidence="1" id="KW-0812">Transmembrane</keyword>
<name>A0A2P5DUD4_PARAD</name>
<dbReference type="EMBL" id="JXTB01000016">
    <property type="protein sequence ID" value="PON76911.1"/>
    <property type="molecule type" value="Genomic_DNA"/>
</dbReference>
<dbReference type="AlphaFoldDB" id="A0A2P5DUD4"/>
<accession>A0A2P5DUD4</accession>
<dbReference type="Proteomes" id="UP000237105">
    <property type="component" value="Unassembled WGS sequence"/>
</dbReference>
<proteinExistence type="predicted"/>
<gene>
    <name evidence="2" type="ORF">PanWU01x14_032310</name>
</gene>
<sequence length="58" mass="6662">ENNSVNWVVFFFAGEFLEMSTIEFLMEKQFAQMSFAAAPFILAPMVSFLLLDSSFRLT</sequence>
<keyword evidence="1" id="KW-1133">Transmembrane helix</keyword>
<keyword evidence="1" id="KW-0472">Membrane</keyword>
<feature type="non-terminal residue" evidence="2">
    <location>
        <position position="1"/>
    </location>
</feature>
<keyword evidence="3" id="KW-1185">Reference proteome</keyword>
<feature type="transmembrane region" description="Helical" evidence="1">
    <location>
        <begin position="33"/>
        <end position="51"/>
    </location>
</feature>
<protein>
    <submittedName>
        <fullName evidence="2">Uncharacterized protein</fullName>
    </submittedName>
</protein>
<comment type="caution">
    <text evidence="2">The sequence shown here is derived from an EMBL/GenBank/DDBJ whole genome shotgun (WGS) entry which is preliminary data.</text>
</comment>
<reference evidence="3" key="1">
    <citation type="submission" date="2016-06" db="EMBL/GenBank/DDBJ databases">
        <title>Parallel loss of symbiosis genes in relatives of nitrogen-fixing non-legume Parasponia.</title>
        <authorList>
            <person name="Van Velzen R."/>
            <person name="Holmer R."/>
            <person name="Bu F."/>
            <person name="Rutten L."/>
            <person name="Van Zeijl A."/>
            <person name="Liu W."/>
            <person name="Santuari L."/>
            <person name="Cao Q."/>
            <person name="Sharma T."/>
            <person name="Shen D."/>
            <person name="Roswanjaya Y."/>
            <person name="Wardhani T."/>
            <person name="Kalhor M.S."/>
            <person name="Jansen J."/>
            <person name="Van den Hoogen J."/>
            <person name="Gungor B."/>
            <person name="Hartog M."/>
            <person name="Hontelez J."/>
            <person name="Verver J."/>
            <person name="Yang W.-C."/>
            <person name="Schijlen E."/>
            <person name="Repin R."/>
            <person name="Schilthuizen M."/>
            <person name="Schranz E."/>
            <person name="Heidstra R."/>
            <person name="Miyata K."/>
            <person name="Fedorova E."/>
            <person name="Kohlen W."/>
            <person name="Bisseling T."/>
            <person name="Smit S."/>
            <person name="Geurts R."/>
        </authorList>
    </citation>
    <scope>NUCLEOTIDE SEQUENCE [LARGE SCALE GENOMIC DNA]</scope>
    <source>
        <strain evidence="3">cv. WU1-14</strain>
    </source>
</reference>
<organism evidence="2 3">
    <name type="scientific">Parasponia andersonii</name>
    <name type="common">Sponia andersonii</name>
    <dbReference type="NCBI Taxonomy" id="3476"/>
    <lineage>
        <taxon>Eukaryota</taxon>
        <taxon>Viridiplantae</taxon>
        <taxon>Streptophyta</taxon>
        <taxon>Embryophyta</taxon>
        <taxon>Tracheophyta</taxon>
        <taxon>Spermatophyta</taxon>
        <taxon>Magnoliopsida</taxon>
        <taxon>eudicotyledons</taxon>
        <taxon>Gunneridae</taxon>
        <taxon>Pentapetalae</taxon>
        <taxon>rosids</taxon>
        <taxon>fabids</taxon>
        <taxon>Rosales</taxon>
        <taxon>Cannabaceae</taxon>
        <taxon>Parasponia</taxon>
    </lineage>
</organism>
<evidence type="ECO:0000313" key="2">
    <source>
        <dbReference type="EMBL" id="PON76911.1"/>
    </source>
</evidence>
<evidence type="ECO:0000313" key="3">
    <source>
        <dbReference type="Proteomes" id="UP000237105"/>
    </source>
</evidence>
<evidence type="ECO:0000256" key="1">
    <source>
        <dbReference type="SAM" id="Phobius"/>
    </source>
</evidence>